<sequence length="138" mass="15020">MVSMSTIPNEFERTDIGEIQIAPEVIEVIAGLATVEIKGVAGMSGGFAGGIAELLGRKNQSKGVKVEVGQREAAIDVSVIVEYGYRLPEVATQIQSNVKRSIENMTGLTVIEVNVHIHDVIFKAVEKHEEIDYSQRVK</sequence>
<dbReference type="InterPro" id="IPR005531">
    <property type="entry name" value="Asp23"/>
</dbReference>
<evidence type="ECO:0000313" key="2">
    <source>
        <dbReference type="EMBL" id="SIQ34868.1"/>
    </source>
</evidence>
<protein>
    <submittedName>
        <fullName evidence="2">Uncharacterized conserved protein YloU, alkaline shock protein (Asp23) family</fullName>
    </submittedName>
</protein>
<comment type="caution">
    <text evidence="2">The sequence shown here is derived from an EMBL/GenBank/DDBJ whole genome shotgun (WGS) entry which is preliminary data.</text>
</comment>
<reference evidence="2 3" key="1">
    <citation type="submission" date="2017-01" db="EMBL/GenBank/DDBJ databases">
        <authorList>
            <person name="Varghese N."/>
            <person name="Submissions S."/>
        </authorList>
    </citation>
    <scope>NUCLEOTIDE SEQUENCE [LARGE SCALE GENOMIC DNA]</scope>
    <source>
        <strain evidence="2 3">ATCC 23464</strain>
    </source>
</reference>
<dbReference type="PANTHER" id="PTHR34297">
    <property type="entry name" value="HYPOTHETICAL CYTOSOLIC PROTEIN-RELATED"/>
    <property type="match status" value="1"/>
</dbReference>
<organism evidence="2 3">
    <name type="scientific">Paenibacillus macquariensis</name>
    <dbReference type="NCBI Taxonomy" id="948756"/>
    <lineage>
        <taxon>Bacteria</taxon>
        <taxon>Bacillati</taxon>
        <taxon>Bacillota</taxon>
        <taxon>Bacilli</taxon>
        <taxon>Bacillales</taxon>
        <taxon>Paenibacillaceae</taxon>
        <taxon>Paenibacillus</taxon>
    </lineage>
</organism>
<proteinExistence type="inferred from homology"/>
<dbReference type="Proteomes" id="UP000186666">
    <property type="component" value="Unassembled WGS sequence"/>
</dbReference>
<gene>
    <name evidence="2" type="ORF">SAMN05421578_101335</name>
</gene>
<accession>A0ABY1JKJ3</accession>
<name>A0ABY1JKJ3_9BACL</name>
<dbReference type="EMBL" id="FTNK01000001">
    <property type="protein sequence ID" value="SIQ34868.1"/>
    <property type="molecule type" value="Genomic_DNA"/>
</dbReference>
<evidence type="ECO:0000313" key="3">
    <source>
        <dbReference type="Proteomes" id="UP000186666"/>
    </source>
</evidence>
<dbReference type="Pfam" id="PF03780">
    <property type="entry name" value="Asp23"/>
    <property type="match status" value="1"/>
</dbReference>
<evidence type="ECO:0000256" key="1">
    <source>
        <dbReference type="ARBA" id="ARBA00005721"/>
    </source>
</evidence>
<keyword evidence="3" id="KW-1185">Reference proteome</keyword>
<comment type="similarity">
    <text evidence="1">Belongs to the asp23 family.</text>
</comment>